<dbReference type="EMBL" id="QGMG01000065">
    <property type="protein sequence ID" value="TVY57967.1"/>
    <property type="molecule type" value="Genomic_DNA"/>
</dbReference>
<dbReference type="InterPro" id="IPR001380">
    <property type="entry name" value="Ribosomal_eL13"/>
</dbReference>
<keyword evidence="3 4" id="KW-0687">Ribonucleoprotein</keyword>
<dbReference type="PANTHER" id="PTHR11722">
    <property type="entry name" value="60S RIBOSOMAL PROTEIN L13"/>
    <property type="match status" value="1"/>
</dbReference>
<evidence type="ECO:0000256" key="3">
    <source>
        <dbReference type="ARBA" id="ARBA00023274"/>
    </source>
</evidence>
<dbReference type="OrthoDB" id="10264538at2759"/>
<dbReference type="HAMAP" id="MF_00499">
    <property type="entry name" value="Ribosomal_eL13"/>
    <property type="match status" value="1"/>
</dbReference>
<reference evidence="6 7" key="1">
    <citation type="submission" date="2018-05" db="EMBL/GenBank/DDBJ databases">
        <title>Whole genome sequencing for identification of molecular markers to develop diagnostic detection tools for the regulated plant pathogen Lachnellula willkommii.</title>
        <authorList>
            <person name="Giroux E."/>
            <person name="Bilodeau G."/>
        </authorList>
    </citation>
    <scope>NUCLEOTIDE SEQUENCE [LARGE SCALE GENOMIC DNA]</scope>
    <source>
        <strain evidence="6 7">CBS 625.97</strain>
    </source>
</reference>
<evidence type="ECO:0000313" key="7">
    <source>
        <dbReference type="Proteomes" id="UP000481288"/>
    </source>
</evidence>
<evidence type="ECO:0000256" key="1">
    <source>
        <dbReference type="ARBA" id="ARBA00005640"/>
    </source>
</evidence>
<dbReference type="GO" id="GO:0022625">
    <property type="term" value="C:cytosolic large ribosomal subunit"/>
    <property type="evidence" value="ECO:0007669"/>
    <property type="project" value="TreeGrafter"/>
</dbReference>
<dbReference type="PROSITE" id="PS01104">
    <property type="entry name" value="RIBOSOMAL_L13E"/>
    <property type="match status" value="1"/>
</dbReference>
<proteinExistence type="inferred from homology"/>
<accession>A0A7D8UUR9</accession>
<dbReference type="PANTHER" id="PTHR11722:SF0">
    <property type="entry name" value="LARGE RIBOSOMAL SUBUNIT PROTEIN EL13"/>
    <property type="match status" value="1"/>
</dbReference>
<dbReference type="GO" id="GO:0006412">
    <property type="term" value="P:translation"/>
    <property type="evidence" value="ECO:0007669"/>
    <property type="project" value="InterPro"/>
</dbReference>
<dbReference type="Gene3D" id="1.20.5.110">
    <property type="match status" value="1"/>
</dbReference>
<evidence type="ECO:0000256" key="5">
    <source>
        <dbReference type="SAM" id="MobiDB-lite"/>
    </source>
</evidence>
<keyword evidence="2 4" id="KW-0689">Ribosomal protein</keyword>
<protein>
    <recommendedName>
        <fullName evidence="4">60S ribosomal protein L13</fullName>
    </recommendedName>
</protein>
<sequence>MAIKHNQQIPHNHFRKDWQRRVRVHFDQPGRKLRRRNARLSKAAAVAPRPVDKLRPIVRCPTIKYNRRVRAGRGFTLTELKEAGIPRKLAPTIGISVDPRRQNLSTESLAVNVDRLKAYRARLILFPRKLGKHKTGDASKEEVAGVKNTVTSVKAALPIANTESGFSEIKKGDVPSAIEGGAYKKLREARSEARNAGKREKRAKEKADEAAAAKK</sequence>
<feature type="region of interest" description="Disordered" evidence="5">
    <location>
        <begin position="189"/>
        <end position="215"/>
    </location>
</feature>
<name>A0A7D8UUR9_9HELO</name>
<comment type="similarity">
    <text evidence="1 4">Belongs to the eukaryotic ribosomal protein eL13 family.</text>
</comment>
<dbReference type="Pfam" id="PF01294">
    <property type="entry name" value="Ribosomal_L13e"/>
    <property type="match status" value="1"/>
</dbReference>
<organism evidence="6 7">
    <name type="scientific">Lachnellula cervina</name>
    <dbReference type="NCBI Taxonomy" id="1316786"/>
    <lineage>
        <taxon>Eukaryota</taxon>
        <taxon>Fungi</taxon>
        <taxon>Dikarya</taxon>
        <taxon>Ascomycota</taxon>
        <taxon>Pezizomycotina</taxon>
        <taxon>Leotiomycetes</taxon>
        <taxon>Helotiales</taxon>
        <taxon>Lachnaceae</taxon>
        <taxon>Lachnellula</taxon>
    </lineage>
</organism>
<dbReference type="AlphaFoldDB" id="A0A7D8UUR9"/>
<evidence type="ECO:0000256" key="2">
    <source>
        <dbReference type="ARBA" id="ARBA00022980"/>
    </source>
</evidence>
<gene>
    <name evidence="6" type="primary">rpl13</name>
    <name evidence="6" type="ORF">LCER1_G003784</name>
</gene>
<dbReference type="GO" id="GO:0003735">
    <property type="term" value="F:structural constituent of ribosome"/>
    <property type="evidence" value="ECO:0007669"/>
    <property type="project" value="InterPro"/>
</dbReference>
<evidence type="ECO:0000256" key="4">
    <source>
        <dbReference type="RuleBase" id="RU000572"/>
    </source>
</evidence>
<comment type="caution">
    <text evidence="6">The sequence shown here is derived from an EMBL/GenBank/DDBJ whole genome shotgun (WGS) entry which is preliminary data.</text>
</comment>
<dbReference type="GO" id="GO:0003723">
    <property type="term" value="F:RNA binding"/>
    <property type="evidence" value="ECO:0007669"/>
    <property type="project" value="TreeGrafter"/>
</dbReference>
<dbReference type="InterPro" id="IPR018256">
    <property type="entry name" value="Ribosomal_eL13_CS"/>
</dbReference>
<evidence type="ECO:0000313" key="6">
    <source>
        <dbReference type="EMBL" id="TVY57967.1"/>
    </source>
</evidence>
<keyword evidence="7" id="KW-1185">Reference proteome</keyword>
<dbReference type="Proteomes" id="UP000481288">
    <property type="component" value="Unassembled WGS sequence"/>
</dbReference>